<comment type="subcellular location">
    <subcellularLocation>
        <location evidence="1">Membrane</location>
        <topology evidence="1">Multi-pass membrane protein</topology>
    </subcellularLocation>
</comment>
<dbReference type="OrthoDB" id="6502282at2759"/>
<evidence type="ECO:0000256" key="1">
    <source>
        <dbReference type="ARBA" id="ARBA00004141"/>
    </source>
</evidence>
<feature type="domain" description="EamA" evidence="6">
    <location>
        <begin position="295"/>
        <end position="428"/>
    </location>
</feature>
<feature type="transmembrane region" description="Helical" evidence="5">
    <location>
        <begin position="205"/>
        <end position="227"/>
    </location>
</feature>
<dbReference type="Pfam" id="PF00892">
    <property type="entry name" value="EamA"/>
    <property type="match status" value="2"/>
</dbReference>
<reference evidence="7" key="2">
    <citation type="submission" date="2020-01" db="EMBL/GenBank/DDBJ databases">
        <authorList>
            <person name="Korhonen P.K.K."/>
            <person name="Guangxu M.G."/>
            <person name="Wang T.W."/>
            <person name="Stroehlein A.J.S."/>
            <person name="Young N.D."/>
            <person name="Ang C.-S.A."/>
            <person name="Fernando D.W.F."/>
            <person name="Lu H.L."/>
            <person name="Taylor S.T."/>
            <person name="Ehtesham M.E.M."/>
            <person name="Najaraj S.H.N."/>
            <person name="Harsha G.H.G."/>
            <person name="Madugundu A.M."/>
            <person name="Renuse S.R."/>
            <person name="Holt D.H."/>
            <person name="Pandey A.P."/>
            <person name="Papenfuss A.P."/>
            <person name="Gasser R.B.G."/>
            <person name="Fischer K.F."/>
        </authorList>
    </citation>
    <scope>NUCLEOTIDE SEQUENCE</scope>
    <source>
        <strain evidence="7">SSS_KF_BRIS2020</strain>
    </source>
</reference>
<feature type="transmembrane region" description="Helical" evidence="5">
    <location>
        <begin position="357"/>
        <end position="374"/>
    </location>
</feature>
<feature type="transmembrane region" description="Helical" evidence="5">
    <location>
        <begin position="411"/>
        <end position="429"/>
    </location>
</feature>
<dbReference type="EMBL" id="WVUK01000065">
    <property type="protein sequence ID" value="KAF7489045.1"/>
    <property type="molecule type" value="Genomic_DNA"/>
</dbReference>
<feature type="transmembrane region" description="Helical" evidence="5">
    <location>
        <begin position="386"/>
        <end position="405"/>
    </location>
</feature>
<proteinExistence type="predicted"/>
<evidence type="ECO:0000256" key="4">
    <source>
        <dbReference type="ARBA" id="ARBA00023136"/>
    </source>
</evidence>
<evidence type="ECO:0000256" key="5">
    <source>
        <dbReference type="SAM" id="Phobius"/>
    </source>
</evidence>
<feature type="transmembrane region" description="Helical" evidence="5">
    <location>
        <begin position="120"/>
        <end position="137"/>
    </location>
</feature>
<dbReference type="InterPro" id="IPR037185">
    <property type="entry name" value="EmrE-like"/>
</dbReference>
<feature type="transmembrane region" description="Helical" evidence="5">
    <location>
        <begin position="326"/>
        <end position="345"/>
    </location>
</feature>
<evidence type="ECO:0000313" key="7">
    <source>
        <dbReference type="EMBL" id="KAF7489045.1"/>
    </source>
</evidence>
<evidence type="ECO:0000256" key="2">
    <source>
        <dbReference type="ARBA" id="ARBA00022692"/>
    </source>
</evidence>
<accession>A0A834VB35</accession>
<dbReference type="PANTHER" id="PTHR22911:SF6">
    <property type="entry name" value="SOLUTE CARRIER FAMILY 35 MEMBER G1"/>
    <property type="match status" value="1"/>
</dbReference>
<feature type="transmembrane region" description="Helical" evidence="5">
    <location>
        <begin position="176"/>
        <end position="198"/>
    </location>
</feature>
<dbReference type="EnsemblMetazoa" id="SSS_9026s_mrna">
    <property type="protein sequence ID" value="KAF7489045.1"/>
    <property type="gene ID" value="SSS_9026"/>
</dbReference>
<feature type="domain" description="EamA" evidence="6">
    <location>
        <begin position="89"/>
        <end position="220"/>
    </location>
</feature>
<keyword evidence="3 5" id="KW-1133">Transmembrane helix</keyword>
<keyword evidence="9" id="KW-1185">Reference proteome</keyword>
<dbReference type="SUPFAM" id="SSF103481">
    <property type="entry name" value="Multidrug resistance efflux transporter EmrE"/>
    <property type="match status" value="2"/>
</dbReference>
<dbReference type="PANTHER" id="PTHR22911">
    <property type="entry name" value="ACYL-MALONYL CONDENSING ENZYME-RELATED"/>
    <property type="match status" value="1"/>
</dbReference>
<gene>
    <name evidence="7" type="ORF">SSS_9026</name>
</gene>
<dbReference type="GO" id="GO:0016020">
    <property type="term" value="C:membrane"/>
    <property type="evidence" value="ECO:0007669"/>
    <property type="project" value="UniProtKB-SubCell"/>
</dbReference>
<evidence type="ECO:0000256" key="3">
    <source>
        <dbReference type="ARBA" id="ARBA00022989"/>
    </source>
</evidence>
<evidence type="ECO:0000313" key="8">
    <source>
        <dbReference type="EnsemblMetazoa" id="KAF7489045.1"/>
    </source>
</evidence>
<keyword evidence="2 5" id="KW-0812">Transmembrane</keyword>
<dbReference type="AlphaFoldDB" id="A0A834VB35"/>
<sequence length="451" mass="50769">MTMTNYNDSAASMHQSAKKKIFENNNDVNSVVTESNGKMHQNGNLTKSSSFKDYKILNIDQQSQLKQPRASIRSTTSSNILNRTKKFLKGICLTILSGFFFSLTTLVVKYVNKQVSPGTTAGFRYLGIIILAFPLAWESSQPLFGRMDSFIWIALRGLAGGTSVFCRYSALHYMSMADSTIIILSMPVFVFVFARIFLKENFGRYHVLALILSIIGIMFASKMDIIFGKSASSSSSSLSENTTASSISELDLDFILNYTSTETSTPVIEDFDSHLKHNHHNKNHSNEPKMSNQLLGTLYSLGATFIGCFVYIIIRKLKDVDKYVILFNFSIISMIEMIIIDYFFFDFDLPQTGWNSYLLVLIGILSFYAQLLLTRAIQIEEAGVVSVVRTSSEAFFAFFLQITFFGQIPDVFTIIGAILVLSAVFLLSFRKYILGLAETDPLRNRFKFLTK</sequence>
<reference evidence="8" key="3">
    <citation type="submission" date="2022-06" db="UniProtKB">
        <authorList>
            <consortium name="EnsemblMetazoa"/>
        </authorList>
    </citation>
    <scope>IDENTIFICATION</scope>
</reference>
<dbReference type="Proteomes" id="UP000070412">
    <property type="component" value="Unassembled WGS sequence"/>
</dbReference>
<evidence type="ECO:0000313" key="9">
    <source>
        <dbReference type="Proteomes" id="UP000070412"/>
    </source>
</evidence>
<protein>
    <submittedName>
        <fullName evidence="7">Solute carrier family 35 member G1</fullName>
    </submittedName>
</protein>
<name>A0A834VB35_SARSC</name>
<feature type="transmembrane region" description="Helical" evidence="5">
    <location>
        <begin position="149"/>
        <end position="170"/>
    </location>
</feature>
<feature type="transmembrane region" description="Helical" evidence="5">
    <location>
        <begin position="294"/>
        <end position="314"/>
    </location>
</feature>
<organism evidence="7">
    <name type="scientific">Sarcoptes scabiei</name>
    <name type="common">Itch mite</name>
    <name type="synonym">Acarus scabiei</name>
    <dbReference type="NCBI Taxonomy" id="52283"/>
    <lineage>
        <taxon>Eukaryota</taxon>
        <taxon>Metazoa</taxon>
        <taxon>Ecdysozoa</taxon>
        <taxon>Arthropoda</taxon>
        <taxon>Chelicerata</taxon>
        <taxon>Arachnida</taxon>
        <taxon>Acari</taxon>
        <taxon>Acariformes</taxon>
        <taxon>Sarcoptiformes</taxon>
        <taxon>Astigmata</taxon>
        <taxon>Psoroptidia</taxon>
        <taxon>Sarcoptoidea</taxon>
        <taxon>Sarcoptidae</taxon>
        <taxon>Sarcoptinae</taxon>
        <taxon>Sarcoptes</taxon>
    </lineage>
</organism>
<reference evidence="9" key="1">
    <citation type="journal article" date="2020" name="PLoS Negl. Trop. Dis.">
        <title>High-quality nuclear genome for Sarcoptes scabiei-A critical resource for a neglected parasite.</title>
        <authorList>
            <person name="Korhonen P.K."/>
            <person name="Gasser R.B."/>
            <person name="Ma G."/>
            <person name="Wang T."/>
            <person name="Stroehlein A.J."/>
            <person name="Young N.D."/>
            <person name="Ang C.S."/>
            <person name="Fernando D.D."/>
            <person name="Lu H.C."/>
            <person name="Taylor S."/>
            <person name="Reynolds S.L."/>
            <person name="Mofiz E."/>
            <person name="Najaraj S.H."/>
            <person name="Gowda H."/>
            <person name="Madugundu A."/>
            <person name="Renuse S."/>
            <person name="Holt D."/>
            <person name="Pandey A."/>
            <person name="Papenfuss A.T."/>
            <person name="Fischer K."/>
        </authorList>
    </citation>
    <scope>NUCLEOTIDE SEQUENCE [LARGE SCALE GENOMIC DNA]</scope>
</reference>
<dbReference type="InterPro" id="IPR000620">
    <property type="entry name" value="EamA_dom"/>
</dbReference>
<keyword evidence="4 5" id="KW-0472">Membrane</keyword>
<feature type="transmembrane region" description="Helical" evidence="5">
    <location>
        <begin position="87"/>
        <end position="108"/>
    </location>
</feature>
<evidence type="ECO:0000259" key="6">
    <source>
        <dbReference type="Pfam" id="PF00892"/>
    </source>
</evidence>